<feature type="domain" description="ABC transmembrane type-1" evidence="11">
    <location>
        <begin position="158"/>
        <end position="444"/>
    </location>
</feature>
<dbReference type="Proteomes" id="UP000717364">
    <property type="component" value="Unassembled WGS sequence"/>
</dbReference>
<dbReference type="PANTHER" id="PTHR24221">
    <property type="entry name" value="ATP-BINDING CASSETTE SUB-FAMILY B"/>
    <property type="match status" value="1"/>
</dbReference>
<keyword evidence="4 9" id="KW-0812">Transmembrane</keyword>
<dbReference type="InterPro" id="IPR022515">
    <property type="entry name" value="NHPM_micro_ABC2"/>
</dbReference>
<dbReference type="GO" id="GO:0140359">
    <property type="term" value="F:ABC-type transporter activity"/>
    <property type="evidence" value="ECO:0007669"/>
    <property type="project" value="InterPro"/>
</dbReference>
<accession>A0A947DFI7</accession>
<reference evidence="12" key="2">
    <citation type="journal article" date="2021" name="Mar. Drugs">
        <title>Genome Reduction and Secondary Metabolism of the Marine Sponge-Associated Cyanobacterium Leptothoe.</title>
        <authorList>
            <person name="Konstantinou D."/>
            <person name="Popin R.V."/>
            <person name="Fewer D.P."/>
            <person name="Sivonen K."/>
            <person name="Gkelis S."/>
        </authorList>
    </citation>
    <scope>NUCLEOTIDE SEQUENCE</scope>
    <source>
        <strain evidence="12">TAU-MAC 1115</strain>
    </source>
</reference>
<organism evidence="12 13">
    <name type="scientific">Leptothoe spongobia TAU-MAC 1115</name>
    <dbReference type="NCBI Taxonomy" id="1967444"/>
    <lineage>
        <taxon>Bacteria</taxon>
        <taxon>Bacillati</taxon>
        <taxon>Cyanobacteriota</taxon>
        <taxon>Cyanophyceae</taxon>
        <taxon>Nodosilineales</taxon>
        <taxon>Cymatolegaceae</taxon>
        <taxon>Leptothoe</taxon>
        <taxon>Leptothoe spongobia</taxon>
    </lineage>
</organism>
<dbReference type="InterPro" id="IPR003439">
    <property type="entry name" value="ABC_transporter-like_ATP-bd"/>
</dbReference>
<dbReference type="Pfam" id="PF00005">
    <property type="entry name" value="ABC_tran"/>
    <property type="match status" value="1"/>
</dbReference>
<dbReference type="InterPro" id="IPR011527">
    <property type="entry name" value="ABC1_TM_dom"/>
</dbReference>
<evidence type="ECO:0000256" key="5">
    <source>
        <dbReference type="ARBA" id="ARBA00022741"/>
    </source>
</evidence>
<dbReference type="SUPFAM" id="SSF90123">
    <property type="entry name" value="ABC transporter transmembrane region"/>
    <property type="match status" value="1"/>
</dbReference>
<keyword evidence="3" id="KW-1003">Cell membrane</keyword>
<evidence type="ECO:0000256" key="7">
    <source>
        <dbReference type="ARBA" id="ARBA00022989"/>
    </source>
</evidence>
<dbReference type="InterPro" id="IPR003593">
    <property type="entry name" value="AAA+_ATPase"/>
</dbReference>
<evidence type="ECO:0000256" key="6">
    <source>
        <dbReference type="ARBA" id="ARBA00022840"/>
    </source>
</evidence>
<dbReference type="NCBIfam" id="TIGR03797">
    <property type="entry name" value="NHLM_micro_ABC2"/>
    <property type="match status" value="1"/>
</dbReference>
<evidence type="ECO:0000259" key="10">
    <source>
        <dbReference type="PROSITE" id="PS50893"/>
    </source>
</evidence>
<evidence type="ECO:0000313" key="12">
    <source>
        <dbReference type="EMBL" id="MBT9315825.1"/>
    </source>
</evidence>
<evidence type="ECO:0000256" key="1">
    <source>
        <dbReference type="ARBA" id="ARBA00004651"/>
    </source>
</evidence>
<comment type="subcellular location">
    <subcellularLocation>
        <location evidence="1">Cell membrane</location>
        <topology evidence="1">Multi-pass membrane protein</topology>
    </subcellularLocation>
</comment>
<keyword evidence="7 9" id="KW-1133">Transmembrane helix</keyword>
<feature type="transmembrane region" description="Helical" evidence="9">
    <location>
        <begin position="271"/>
        <end position="292"/>
    </location>
</feature>
<evidence type="ECO:0000313" key="13">
    <source>
        <dbReference type="Proteomes" id="UP000717364"/>
    </source>
</evidence>
<feature type="transmembrane region" description="Helical" evidence="9">
    <location>
        <begin position="298"/>
        <end position="318"/>
    </location>
</feature>
<evidence type="ECO:0000256" key="9">
    <source>
        <dbReference type="SAM" id="Phobius"/>
    </source>
</evidence>
<dbReference type="Pfam" id="PF00664">
    <property type="entry name" value="ABC_membrane"/>
    <property type="match status" value="1"/>
</dbReference>
<dbReference type="EMBL" id="JADOES010000016">
    <property type="protein sequence ID" value="MBT9315825.1"/>
    <property type="molecule type" value="Genomic_DNA"/>
</dbReference>
<dbReference type="PROSITE" id="PS00211">
    <property type="entry name" value="ABC_TRANSPORTER_1"/>
    <property type="match status" value="1"/>
</dbReference>
<dbReference type="InterPro" id="IPR036640">
    <property type="entry name" value="ABC1_TM_sf"/>
</dbReference>
<dbReference type="PROSITE" id="PS50929">
    <property type="entry name" value="ABC_TM1F"/>
    <property type="match status" value="1"/>
</dbReference>
<dbReference type="SUPFAM" id="SSF52540">
    <property type="entry name" value="P-loop containing nucleoside triphosphate hydrolases"/>
    <property type="match status" value="1"/>
</dbReference>
<dbReference type="InterPro" id="IPR039421">
    <property type="entry name" value="Type_1_exporter"/>
</dbReference>
<reference evidence="12" key="1">
    <citation type="submission" date="2020-11" db="EMBL/GenBank/DDBJ databases">
        <authorList>
            <person name="Konstantinou D."/>
            <person name="Gkelis S."/>
            <person name="Popin R."/>
            <person name="Fewer D."/>
            <person name="Sivonen K."/>
        </authorList>
    </citation>
    <scope>NUCLEOTIDE SEQUENCE</scope>
    <source>
        <strain evidence="12">TAU-MAC 1115</strain>
    </source>
</reference>
<dbReference type="Gene3D" id="3.40.50.300">
    <property type="entry name" value="P-loop containing nucleotide triphosphate hydrolases"/>
    <property type="match status" value="1"/>
</dbReference>
<dbReference type="InterPro" id="IPR027417">
    <property type="entry name" value="P-loop_NTPase"/>
</dbReference>
<dbReference type="FunFam" id="3.40.50.300:FF:000299">
    <property type="entry name" value="ABC transporter ATP-binding protein/permease"/>
    <property type="match status" value="1"/>
</dbReference>
<evidence type="ECO:0000256" key="2">
    <source>
        <dbReference type="ARBA" id="ARBA00022448"/>
    </source>
</evidence>
<dbReference type="GO" id="GO:0016887">
    <property type="term" value="F:ATP hydrolysis activity"/>
    <property type="evidence" value="ECO:0007669"/>
    <property type="project" value="InterPro"/>
</dbReference>
<keyword evidence="6" id="KW-0067">ATP-binding</keyword>
<gene>
    <name evidence="12" type="ORF">IXB50_10370</name>
</gene>
<dbReference type="SMART" id="SM00382">
    <property type="entry name" value="AAA"/>
    <property type="match status" value="1"/>
</dbReference>
<feature type="transmembrane region" description="Helical" evidence="9">
    <location>
        <begin position="193"/>
        <end position="211"/>
    </location>
</feature>
<name>A0A947DFI7_9CYAN</name>
<dbReference type="PANTHER" id="PTHR24221:SF654">
    <property type="entry name" value="ATP-BINDING CASSETTE SUB-FAMILY B MEMBER 6"/>
    <property type="match status" value="1"/>
</dbReference>
<feature type="domain" description="ABC transporter" evidence="10">
    <location>
        <begin position="476"/>
        <end position="708"/>
    </location>
</feature>
<proteinExistence type="predicted"/>
<evidence type="ECO:0000259" key="11">
    <source>
        <dbReference type="PROSITE" id="PS50929"/>
    </source>
</evidence>
<keyword evidence="13" id="KW-1185">Reference proteome</keyword>
<dbReference type="PROSITE" id="PS50893">
    <property type="entry name" value="ABC_TRANSPORTER_2"/>
    <property type="match status" value="1"/>
</dbReference>
<dbReference type="AlphaFoldDB" id="A0A947DFI7"/>
<evidence type="ECO:0000256" key="8">
    <source>
        <dbReference type="ARBA" id="ARBA00023136"/>
    </source>
</evidence>
<protein>
    <submittedName>
        <fullName evidence="12">NHLP bacteriocin export ABC transporter permease/ATPase subunit</fullName>
    </submittedName>
</protein>
<feature type="transmembrane region" description="Helical" evidence="9">
    <location>
        <begin position="382"/>
        <end position="402"/>
    </location>
</feature>
<dbReference type="GO" id="GO:0005524">
    <property type="term" value="F:ATP binding"/>
    <property type="evidence" value="ECO:0007669"/>
    <property type="project" value="UniProtKB-KW"/>
</dbReference>
<dbReference type="GO" id="GO:0005886">
    <property type="term" value="C:plasma membrane"/>
    <property type="evidence" value="ECO:0007669"/>
    <property type="project" value="UniProtKB-SubCell"/>
</dbReference>
<evidence type="ECO:0000256" key="4">
    <source>
        <dbReference type="ARBA" id="ARBA00022692"/>
    </source>
</evidence>
<keyword evidence="2" id="KW-0813">Transport</keyword>
<feature type="transmembrane region" description="Helical" evidence="9">
    <location>
        <begin position="156"/>
        <end position="181"/>
    </location>
</feature>
<sequence length="711" mass="77723">MQTQALNDLASVLVKPDTSVRFALPSVDNPWLAAAGAVGHALGIDIHPPKVQIASPAAIATASRIHIRQVQLEPGWWQADLGPLLGSMDQHPVALLPIRPGRYQIFDPQLQRHIPLTATQAQQIDPIAYILYRSFPDRVMRGWDVLKFALRGQQSALLTIAGSGLIMALLGVLTPVATGLLIDQAIPNSDRNLLFQLGAGLLLASLGIVVFQRVQRVALLRFQNSLDTATQSALWDRLLKLQPAFFRNYTSGDLKNRVLAISQIRHRLGGATLSTFLTGLFALLNGGILFVYNARLALLAMALALISFVITNLIRLPISHKFRALKQLEGDLFGTMVQIMEGIAKIRVAGAEHRAFAYWASQYRQRLKLTLDSQRLEDYLRVFNQTLPSLSLILFFIAVASLQTTEVGATNTLSTGAFLAFNTAFGMFIGGTTDLSEALLQLLEAGILWERTQPILQAEPEVNNTKAHPGELTGHLFLDRVTFRYCADGPLILDRITLEAKPGEFIAIVGPSGSGKSTLLRLMLGFEWPESGGVFYDHQALSGLDVAAVRRQLGVVLQNGHINSGSIFDNIAAGSLATRQDVWQAARLAGLAEDIEAMPMGLHTHVSAAGANLSGGQRQRLLIARALILQPKILLLDEATSALDNCTQATVRQNLEQLKITRVAIAHRLSTIRHADRIYVLDKGQIIQQGSFEELSQQPGLFQVLMSRQLT</sequence>
<keyword evidence="8 9" id="KW-0472">Membrane</keyword>
<dbReference type="GO" id="GO:0034040">
    <property type="term" value="F:ATPase-coupled lipid transmembrane transporter activity"/>
    <property type="evidence" value="ECO:0007669"/>
    <property type="project" value="TreeGrafter"/>
</dbReference>
<keyword evidence="5" id="KW-0547">Nucleotide-binding</keyword>
<dbReference type="InterPro" id="IPR017871">
    <property type="entry name" value="ABC_transporter-like_CS"/>
</dbReference>
<evidence type="ECO:0000256" key="3">
    <source>
        <dbReference type="ARBA" id="ARBA00022475"/>
    </source>
</evidence>
<comment type="caution">
    <text evidence="12">The sequence shown here is derived from an EMBL/GenBank/DDBJ whole genome shotgun (WGS) entry which is preliminary data.</text>
</comment>
<dbReference type="Gene3D" id="1.20.1560.10">
    <property type="entry name" value="ABC transporter type 1, transmembrane domain"/>
    <property type="match status" value="1"/>
</dbReference>